<dbReference type="InterPro" id="IPR036116">
    <property type="entry name" value="FN3_sf"/>
</dbReference>
<evidence type="ECO:0000313" key="6">
    <source>
        <dbReference type="EMBL" id="JAW09794.1"/>
    </source>
</evidence>
<proteinExistence type="predicted"/>
<dbReference type="GO" id="GO:0050808">
    <property type="term" value="P:synapse organization"/>
    <property type="evidence" value="ECO:0007669"/>
    <property type="project" value="TreeGrafter"/>
</dbReference>
<dbReference type="CDD" id="cd00063">
    <property type="entry name" value="FN3"/>
    <property type="match status" value="1"/>
</dbReference>
<accession>A0A224XFI5</accession>
<dbReference type="Pfam" id="PF07679">
    <property type="entry name" value="I-set"/>
    <property type="match status" value="2"/>
</dbReference>
<dbReference type="InterPro" id="IPR007110">
    <property type="entry name" value="Ig-like_dom"/>
</dbReference>
<reference evidence="6" key="1">
    <citation type="journal article" date="2018" name="PLoS Negl. Trop. Dis.">
        <title>An insight into the salivary gland and fat body transcriptome of Panstrongylus lignarius (Hemiptera: Heteroptera), the main vector of Chagas disease in Peru.</title>
        <authorList>
            <person name="Nevoa J.C."/>
            <person name="Mendes M.T."/>
            <person name="da Silva M.V."/>
            <person name="Soares S.C."/>
            <person name="Oliveira C.J.F."/>
            <person name="Ribeiro J.M.C."/>
        </authorList>
    </citation>
    <scope>NUCLEOTIDE SEQUENCE</scope>
</reference>
<evidence type="ECO:0000256" key="4">
    <source>
        <dbReference type="SAM" id="SignalP"/>
    </source>
</evidence>
<keyword evidence="1" id="KW-0677">Repeat</keyword>
<evidence type="ECO:0000256" key="1">
    <source>
        <dbReference type="ARBA" id="ARBA00022737"/>
    </source>
</evidence>
<dbReference type="Pfam" id="PF13927">
    <property type="entry name" value="Ig_3"/>
    <property type="match status" value="1"/>
</dbReference>
<dbReference type="InterPro" id="IPR036179">
    <property type="entry name" value="Ig-like_dom_sf"/>
</dbReference>
<feature type="domain" description="Ig-like" evidence="5">
    <location>
        <begin position="249"/>
        <end position="337"/>
    </location>
</feature>
<evidence type="ECO:0000259" key="5">
    <source>
        <dbReference type="PROSITE" id="PS50835"/>
    </source>
</evidence>
<dbReference type="GO" id="GO:0008046">
    <property type="term" value="F:axon guidance receptor activity"/>
    <property type="evidence" value="ECO:0007669"/>
    <property type="project" value="TreeGrafter"/>
</dbReference>
<dbReference type="InterPro" id="IPR013783">
    <property type="entry name" value="Ig-like_fold"/>
</dbReference>
<dbReference type="GO" id="GO:0007156">
    <property type="term" value="P:homophilic cell adhesion via plasma membrane adhesion molecules"/>
    <property type="evidence" value="ECO:0007669"/>
    <property type="project" value="TreeGrafter"/>
</dbReference>
<dbReference type="GO" id="GO:0005886">
    <property type="term" value="C:plasma membrane"/>
    <property type="evidence" value="ECO:0007669"/>
    <property type="project" value="TreeGrafter"/>
</dbReference>
<organism evidence="6">
    <name type="scientific">Panstrongylus lignarius</name>
    <dbReference type="NCBI Taxonomy" id="156445"/>
    <lineage>
        <taxon>Eukaryota</taxon>
        <taxon>Metazoa</taxon>
        <taxon>Ecdysozoa</taxon>
        <taxon>Arthropoda</taxon>
        <taxon>Hexapoda</taxon>
        <taxon>Insecta</taxon>
        <taxon>Pterygota</taxon>
        <taxon>Neoptera</taxon>
        <taxon>Paraneoptera</taxon>
        <taxon>Hemiptera</taxon>
        <taxon>Heteroptera</taxon>
        <taxon>Panheteroptera</taxon>
        <taxon>Cimicomorpha</taxon>
        <taxon>Reduviidae</taxon>
        <taxon>Triatominae</taxon>
        <taxon>Panstrongylus</taxon>
    </lineage>
</organism>
<feature type="chain" id="PRO_5012149356" evidence="4">
    <location>
        <begin position="23"/>
        <end position="484"/>
    </location>
</feature>
<dbReference type="SMART" id="SM00409">
    <property type="entry name" value="IG"/>
    <property type="match status" value="3"/>
</dbReference>
<name>A0A224XFI5_9HEMI</name>
<dbReference type="InterPro" id="IPR050958">
    <property type="entry name" value="Cell_Adh-Cytoskel_Orgn"/>
</dbReference>
<dbReference type="GO" id="GO:0043025">
    <property type="term" value="C:neuronal cell body"/>
    <property type="evidence" value="ECO:0007669"/>
    <property type="project" value="TreeGrafter"/>
</dbReference>
<sequence length="484" mass="54124">MKQSVILIFLLGLGGFCEKAWGRPSFEGDADEDDLMINDADDDTDDDLGSAPVILSKGQNFTVTAGETLHLHCEIENLESAVVQWRRNFSEALFFDETKQLQEPRYTLSKEQTLTIENVSSVDDTSFSCQLLDESGQTITYWITVKENESNGQFEQRGQGMPKVIRVLPEQPKTLKKGEPHTIMCEVGGYPQPTISWSHKGKPLKESEGKNAIHIDAATRRDAGKYVCTATNQNGQDSRTAEIQVVYPPEIEMSNEPIIAGEGYESEIICNVHSHPQAMVSWYKGSEQLTPTHHITMLQEGHKNILRISATRKSDYGTYTCIASNKLGDSKRMVELSGKPGKPVFKNSSYNEENSPVISWVAKSFKPVTDFEVLYKKQQVDEWVTISLNESSRDIISSADYIYSNTFRNLERGTYEAKVRAKNTHGWSDYSDIHVFAGNDHGRAMQSKLLEAASKTEGNGVTCIELSRISLVFLLSLIIGNNLQ</sequence>
<dbReference type="PANTHER" id="PTHR45080:SF33">
    <property type="entry name" value="IG-LIKE DOMAIN-CONTAINING PROTEIN"/>
    <property type="match status" value="1"/>
</dbReference>
<dbReference type="InterPro" id="IPR003961">
    <property type="entry name" value="FN3_dom"/>
</dbReference>
<protein>
    <submittedName>
        <fullName evidence="6">Putative receptor mediating netrin-dependent axon guidance</fullName>
    </submittedName>
</protein>
<feature type="domain" description="Ig-like" evidence="5">
    <location>
        <begin position="162"/>
        <end position="244"/>
    </location>
</feature>
<dbReference type="SUPFAM" id="SSF48726">
    <property type="entry name" value="Immunoglobulin"/>
    <property type="match status" value="3"/>
</dbReference>
<dbReference type="FunFam" id="2.60.40.10:FF:000032">
    <property type="entry name" value="palladin isoform X1"/>
    <property type="match status" value="2"/>
</dbReference>
<keyword evidence="3" id="KW-0393">Immunoglobulin domain</keyword>
<evidence type="ECO:0000256" key="2">
    <source>
        <dbReference type="ARBA" id="ARBA00023157"/>
    </source>
</evidence>
<dbReference type="Gene3D" id="2.60.40.10">
    <property type="entry name" value="Immunoglobulins"/>
    <property type="match status" value="4"/>
</dbReference>
<dbReference type="CDD" id="cd00096">
    <property type="entry name" value="Ig"/>
    <property type="match status" value="1"/>
</dbReference>
<keyword evidence="6" id="KW-0675">Receptor</keyword>
<dbReference type="InterPro" id="IPR003598">
    <property type="entry name" value="Ig_sub2"/>
</dbReference>
<dbReference type="SUPFAM" id="SSF49265">
    <property type="entry name" value="Fibronectin type III"/>
    <property type="match status" value="1"/>
</dbReference>
<dbReference type="InterPro" id="IPR013098">
    <property type="entry name" value="Ig_I-set"/>
</dbReference>
<dbReference type="GO" id="GO:0030424">
    <property type="term" value="C:axon"/>
    <property type="evidence" value="ECO:0007669"/>
    <property type="project" value="TreeGrafter"/>
</dbReference>
<evidence type="ECO:0000256" key="3">
    <source>
        <dbReference type="ARBA" id="ARBA00023319"/>
    </source>
</evidence>
<dbReference type="InterPro" id="IPR003599">
    <property type="entry name" value="Ig_sub"/>
</dbReference>
<keyword evidence="2" id="KW-1015">Disulfide bond</keyword>
<dbReference type="EMBL" id="GFTR01006632">
    <property type="protein sequence ID" value="JAW09794.1"/>
    <property type="molecule type" value="Transcribed_RNA"/>
</dbReference>
<dbReference type="PANTHER" id="PTHR45080">
    <property type="entry name" value="CONTACTIN 5"/>
    <property type="match status" value="1"/>
</dbReference>
<dbReference type="PROSITE" id="PS50835">
    <property type="entry name" value="IG_LIKE"/>
    <property type="match status" value="3"/>
</dbReference>
<dbReference type="AlphaFoldDB" id="A0A224XFI5"/>
<feature type="signal peptide" evidence="4">
    <location>
        <begin position="1"/>
        <end position="22"/>
    </location>
</feature>
<dbReference type="SMART" id="SM00408">
    <property type="entry name" value="IGc2"/>
    <property type="match status" value="3"/>
</dbReference>
<keyword evidence="4" id="KW-0732">Signal</keyword>
<feature type="domain" description="Ig-like" evidence="5">
    <location>
        <begin position="52"/>
        <end position="140"/>
    </location>
</feature>